<feature type="transmembrane region" description="Helical" evidence="8">
    <location>
        <begin position="82"/>
        <end position="101"/>
    </location>
</feature>
<evidence type="ECO:0000256" key="8">
    <source>
        <dbReference type="RuleBase" id="RU363032"/>
    </source>
</evidence>
<reference evidence="10 13" key="2">
    <citation type="submission" date="2019-07" db="EMBL/GenBank/DDBJ databases">
        <title>Whole genome shotgun sequence of Alkalibacterium putridalgicola NBRC 103243.</title>
        <authorList>
            <person name="Hosoyama A."/>
            <person name="Uohara A."/>
            <person name="Ohji S."/>
            <person name="Ichikawa N."/>
        </authorList>
    </citation>
    <scope>NUCLEOTIDE SEQUENCE [LARGE SCALE GENOMIC DNA]</scope>
    <source>
        <strain evidence="10 13">NBRC 103243</strain>
    </source>
</reference>
<keyword evidence="6 8" id="KW-1133">Transmembrane helix</keyword>
<dbReference type="NCBIfam" id="TIGR01726">
    <property type="entry name" value="HEQRo_perm_3TM"/>
    <property type="match status" value="1"/>
</dbReference>
<evidence type="ECO:0000256" key="6">
    <source>
        <dbReference type="ARBA" id="ARBA00022989"/>
    </source>
</evidence>
<proteinExistence type="inferred from homology"/>
<dbReference type="SUPFAM" id="SSF161098">
    <property type="entry name" value="MetI-like"/>
    <property type="match status" value="1"/>
</dbReference>
<keyword evidence="3" id="KW-1003">Cell membrane</keyword>
<feature type="transmembrane region" description="Helical" evidence="8">
    <location>
        <begin position="20"/>
        <end position="40"/>
    </location>
</feature>
<dbReference type="GO" id="GO:0022857">
    <property type="term" value="F:transmembrane transporter activity"/>
    <property type="evidence" value="ECO:0007669"/>
    <property type="project" value="InterPro"/>
</dbReference>
<gene>
    <name evidence="10" type="ORF">APU01nite_00160</name>
    <name evidence="11" type="ORF">SAMN04488100_101192</name>
</gene>
<evidence type="ECO:0000313" key="13">
    <source>
        <dbReference type="Proteomes" id="UP000321425"/>
    </source>
</evidence>
<dbReference type="CDD" id="cd06261">
    <property type="entry name" value="TM_PBP2"/>
    <property type="match status" value="1"/>
</dbReference>
<dbReference type="PROSITE" id="PS50928">
    <property type="entry name" value="ABC_TM1"/>
    <property type="match status" value="1"/>
</dbReference>
<dbReference type="InterPro" id="IPR043429">
    <property type="entry name" value="ArtM/GltK/GlnP/TcyL/YhdX-like"/>
</dbReference>
<evidence type="ECO:0000256" key="4">
    <source>
        <dbReference type="ARBA" id="ARBA00022692"/>
    </source>
</evidence>
<dbReference type="Pfam" id="PF00528">
    <property type="entry name" value="BPD_transp_1"/>
    <property type="match status" value="1"/>
</dbReference>
<dbReference type="Gene3D" id="1.10.3720.10">
    <property type="entry name" value="MetI-like"/>
    <property type="match status" value="1"/>
</dbReference>
<evidence type="ECO:0000313" key="12">
    <source>
        <dbReference type="Proteomes" id="UP000198548"/>
    </source>
</evidence>
<sequence>MLWSALPSIIGGLELTLKLFGLVLVLSLPIGLAVAVIKVYGPKFLQGIITLYIYVMRGTPLLLQLMFVFFGLPYIGLTLDRFPAAVFAFVLNYAAYFAEIFRGGMVGVPTGQFEALKVLGISHFKGYRKVIFPQVLKTTLPSIGNEVLALVKDTSLVYILGLGEVLRAGQIAANRYASLIPFIFVGILYLIVTGIISYLLNKIEKQYQI</sequence>
<evidence type="ECO:0000259" key="9">
    <source>
        <dbReference type="PROSITE" id="PS50928"/>
    </source>
</evidence>
<dbReference type="AlphaFoldDB" id="A0A1H7QCA6"/>
<dbReference type="GO" id="GO:0006865">
    <property type="term" value="P:amino acid transport"/>
    <property type="evidence" value="ECO:0007669"/>
    <property type="project" value="UniProtKB-KW"/>
</dbReference>
<keyword evidence="5" id="KW-0029">Amino-acid transport</keyword>
<dbReference type="PANTHER" id="PTHR30614:SF0">
    <property type="entry name" value="L-CYSTINE TRANSPORT SYSTEM PERMEASE PROTEIN TCYL"/>
    <property type="match status" value="1"/>
</dbReference>
<comment type="subcellular location">
    <subcellularLocation>
        <location evidence="1 8">Cell membrane</location>
        <topology evidence="1 8">Multi-pass membrane protein</topology>
    </subcellularLocation>
</comment>
<evidence type="ECO:0000256" key="2">
    <source>
        <dbReference type="ARBA" id="ARBA00022448"/>
    </source>
</evidence>
<name>A0A1H7QCA6_9LACT</name>
<dbReference type="EMBL" id="FOBL01000001">
    <property type="protein sequence ID" value="SEL45115.1"/>
    <property type="molecule type" value="Genomic_DNA"/>
</dbReference>
<dbReference type="RefSeq" id="WP_146880588.1">
    <property type="nucleotide sequence ID" value="NZ_BJUX01000001.1"/>
</dbReference>
<keyword evidence="2 8" id="KW-0813">Transport</keyword>
<dbReference type="PANTHER" id="PTHR30614">
    <property type="entry name" value="MEMBRANE COMPONENT OF AMINO ACID ABC TRANSPORTER"/>
    <property type="match status" value="1"/>
</dbReference>
<keyword evidence="13" id="KW-1185">Reference proteome</keyword>
<organism evidence="11 12">
    <name type="scientific">Alkalibacterium putridalgicola</name>
    <dbReference type="NCBI Taxonomy" id="426703"/>
    <lineage>
        <taxon>Bacteria</taxon>
        <taxon>Bacillati</taxon>
        <taxon>Bacillota</taxon>
        <taxon>Bacilli</taxon>
        <taxon>Lactobacillales</taxon>
        <taxon>Carnobacteriaceae</taxon>
        <taxon>Alkalibacterium</taxon>
    </lineage>
</organism>
<evidence type="ECO:0000256" key="7">
    <source>
        <dbReference type="ARBA" id="ARBA00023136"/>
    </source>
</evidence>
<feature type="domain" description="ABC transmembrane type-1" evidence="9">
    <location>
        <begin position="13"/>
        <end position="200"/>
    </location>
</feature>
<keyword evidence="4 8" id="KW-0812">Transmembrane</keyword>
<dbReference type="OrthoDB" id="9805999at2"/>
<evidence type="ECO:0000256" key="1">
    <source>
        <dbReference type="ARBA" id="ARBA00004651"/>
    </source>
</evidence>
<evidence type="ECO:0000256" key="3">
    <source>
        <dbReference type="ARBA" id="ARBA00022475"/>
    </source>
</evidence>
<dbReference type="GO" id="GO:0043190">
    <property type="term" value="C:ATP-binding cassette (ABC) transporter complex"/>
    <property type="evidence" value="ECO:0007669"/>
    <property type="project" value="InterPro"/>
</dbReference>
<dbReference type="InterPro" id="IPR035906">
    <property type="entry name" value="MetI-like_sf"/>
</dbReference>
<feature type="transmembrane region" description="Helical" evidence="8">
    <location>
        <begin position="176"/>
        <end position="200"/>
    </location>
</feature>
<dbReference type="EMBL" id="BJUX01000001">
    <property type="protein sequence ID" value="GEK87977.1"/>
    <property type="molecule type" value="Genomic_DNA"/>
</dbReference>
<comment type="similarity">
    <text evidence="8">Belongs to the binding-protein-dependent transport system permease family.</text>
</comment>
<dbReference type="InterPro" id="IPR010065">
    <property type="entry name" value="AA_ABC_transptr_permease_3TM"/>
</dbReference>
<reference evidence="11 12" key="1">
    <citation type="submission" date="2016-10" db="EMBL/GenBank/DDBJ databases">
        <authorList>
            <person name="de Groot N.N."/>
        </authorList>
    </citation>
    <scope>NUCLEOTIDE SEQUENCE [LARGE SCALE GENOMIC DNA]</scope>
    <source>
        <strain evidence="11 12">DSM 19182</strain>
    </source>
</reference>
<keyword evidence="7 8" id="KW-0472">Membrane</keyword>
<protein>
    <submittedName>
        <fullName evidence="10">Polar amino acid ABC transporter permease</fullName>
    </submittedName>
    <submittedName>
        <fullName evidence="11">Polar amino acid transport system permease protein</fullName>
    </submittedName>
</protein>
<accession>A0A1H7QCA6</accession>
<dbReference type="Proteomes" id="UP000321425">
    <property type="component" value="Unassembled WGS sequence"/>
</dbReference>
<evidence type="ECO:0000256" key="5">
    <source>
        <dbReference type="ARBA" id="ARBA00022970"/>
    </source>
</evidence>
<feature type="transmembrane region" description="Helical" evidence="8">
    <location>
        <begin position="52"/>
        <end position="76"/>
    </location>
</feature>
<evidence type="ECO:0000313" key="10">
    <source>
        <dbReference type="EMBL" id="GEK87977.1"/>
    </source>
</evidence>
<dbReference type="STRING" id="426703.SAMN04488100_101192"/>
<evidence type="ECO:0000313" key="11">
    <source>
        <dbReference type="EMBL" id="SEL45115.1"/>
    </source>
</evidence>
<dbReference type="InterPro" id="IPR000515">
    <property type="entry name" value="MetI-like"/>
</dbReference>
<dbReference type="Proteomes" id="UP000198548">
    <property type="component" value="Unassembled WGS sequence"/>
</dbReference>